<dbReference type="OrthoDB" id="2521581at2"/>
<evidence type="ECO:0000259" key="2">
    <source>
        <dbReference type="Pfam" id="PF07786"/>
    </source>
</evidence>
<keyword evidence="1" id="KW-0472">Membrane</keyword>
<keyword evidence="1" id="KW-1133">Transmembrane helix</keyword>
<dbReference type="AlphaFoldDB" id="A0A386HNK9"/>
<feature type="transmembrane region" description="Helical" evidence="1">
    <location>
        <begin position="190"/>
        <end position="212"/>
    </location>
</feature>
<evidence type="ECO:0000256" key="1">
    <source>
        <dbReference type="SAM" id="Phobius"/>
    </source>
</evidence>
<name>A0A386HNK9_9BACT</name>
<accession>A0A386HNK9</accession>
<reference evidence="3 4" key="1">
    <citation type="submission" date="2018-09" db="EMBL/GenBank/DDBJ databases">
        <title>Arachidicoccus sp. nov., a bacterium isolated from soil.</title>
        <authorList>
            <person name="Weon H.-Y."/>
            <person name="Kwon S.-W."/>
            <person name="Lee S.A."/>
        </authorList>
    </citation>
    <scope>NUCLEOTIDE SEQUENCE [LARGE SCALE GENOMIC DNA]</scope>
    <source>
        <strain evidence="3 4">KIS59-12</strain>
    </source>
</reference>
<gene>
    <name evidence="3" type="ORF">D6B99_07150</name>
</gene>
<keyword evidence="1" id="KW-0812">Transmembrane</keyword>
<dbReference type="Pfam" id="PF07786">
    <property type="entry name" value="HGSNAT_cat"/>
    <property type="match status" value="1"/>
</dbReference>
<feature type="domain" description="Heparan-alpha-glucosaminide N-acetyltransferase catalytic" evidence="2">
    <location>
        <begin position="5"/>
        <end position="234"/>
    </location>
</feature>
<dbReference type="EMBL" id="CP032489">
    <property type="protein sequence ID" value="AYD47405.1"/>
    <property type="molecule type" value="Genomic_DNA"/>
</dbReference>
<feature type="transmembrane region" description="Helical" evidence="1">
    <location>
        <begin position="320"/>
        <end position="344"/>
    </location>
</feature>
<feature type="transmembrane region" description="Helical" evidence="1">
    <location>
        <begin position="148"/>
        <end position="170"/>
    </location>
</feature>
<dbReference type="RefSeq" id="WP_119986488.1">
    <property type="nucleotide sequence ID" value="NZ_CP032489.1"/>
</dbReference>
<feature type="transmembrane region" description="Helical" evidence="1">
    <location>
        <begin position="122"/>
        <end position="143"/>
    </location>
</feature>
<proteinExistence type="predicted"/>
<dbReference type="KEGG" id="ark:D6B99_07150"/>
<feature type="transmembrane region" description="Helical" evidence="1">
    <location>
        <begin position="282"/>
        <end position="308"/>
    </location>
</feature>
<protein>
    <submittedName>
        <fullName evidence="3">DUF1624 domain-containing protein</fullName>
    </submittedName>
</protein>
<organism evidence="3 4">
    <name type="scientific">Arachidicoccus soli</name>
    <dbReference type="NCBI Taxonomy" id="2341117"/>
    <lineage>
        <taxon>Bacteria</taxon>
        <taxon>Pseudomonadati</taxon>
        <taxon>Bacteroidota</taxon>
        <taxon>Chitinophagia</taxon>
        <taxon>Chitinophagales</taxon>
        <taxon>Chitinophagaceae</taxon>
        <taxon>Arachidicoccus</taxon>
    </lineage>
</organism>
<feature type="transmembrane region" description="Helical" evidence="1">
    <location>
        <begin position="42"/>
        <end position="66"/>
    </location>
</feature>
<sequence>MTRQRNATIDVARGFTVFIMPAVHSVLTYSTTAVQTSMLGKFLGFLAEGPGAELFMLLMGISIVLGKKKSPKEIGYRSLQLLGLAYLLNFFKIILPLCWHGIPMNVFTENQIPYDLQGWFLLFQMGDILQLAAIAYFVCSIIYRQKRYFIWAIGFGLFMNFITPFMWKIQVQNVFLQVPFHLICGMPPNAFFPAFPWIVYPLLGLGIGAFISSSNSKRFYSLLFLAGLVLVFIGKLIIPFEPIEWETDFYRLGPGGTLYHAGIAFMWLCLCYLSVKYIKGSWFFTLLTWLSKHITAVYCVQWIVIFWLSPLFSYHHLGLFGSLFSILFTTVLSFSLVYMGLMILEKRKQRNNKTLPCTTRQR</sequence>
<feature type="transmembrane region" description="Helical" evidence="1">
    <location>
        <begin position="258"/>
        <end position="275"/>
    </location>
</feature>
<keyword evidence="4" id="KW-1185">Reference proteome</keyword>
<evidence type="ECO:0000313" key="3">
    <source>
        <dbReference type="EMBL" id="AYD47405.1"/>
    </source>
</evidence>
<dbReference type="Proteomes" id="UP000266118">
    <property type="component" value="Chromosome"/>
</dbReference>
<feature type="transmembrane region" description="Helical" evidence="1">
    <location>
        <begin position="12"/>
        <end position="30"/>
    </location>
</feature>
<feature type="transmembrane region" description="Helical" evidence="1">
    <location>
        <begin position="219"/>
        <end position="238"/>
    </location>
</feature>
<dbReference type="InterPro" id="IPR012429">
    <property type="entry name" value="HGSNAT_cat"/>
</dbReference>
<evidence type="ECO:0000313" key="4">
    <source>
        <dbReference type="Proteomes" id="UP000266118"/>
    </source>
</evidence>
<feature type="transmembrane region" description="Helical" evidence="1">
    <location>
        <begin position="78"/>
        <end position="102"/>
    </location>
</feature>